<keyword evidence="2" id="KW-0732">Signal</keyword>
<evidence type="ECO:0000256" key="1">
    <source>
        <dbReference type="ARBA" id="ARBA00023284"/>
    </source>
</evidence>
<sequence length="372" mass="41554">MKILSILIFLTLAASNALGESAKAPLLSIGSPAPDFNLPGIDGKNHQLSDYDSSRLLAIVFTCNHCPTAQAYEQRLNELATAYSKEDLTLIAISPNDDKAVRLDELGYSEYNDSLEEMIERAKDAEFKFPYLYDGENQKVSWAYGAQVTPQVLIFDEERKLKFNGRIDDNDNPALAKSFETRDAIDALLAGKPVPVETTKVFGCSVKWSSKRENAAEFIERWNAEPSALSLLELDQLESLRKNDSENLRLINVWATWCGPCVAEFPDLVDIHRQYRGRSFETVTVSMDLPKTRSRVDAFLKAKAASMTNYLYNSTDRYALINALDGGEWDGALPYTLLVAPGGKVIYQAQGQFDPLQLKKAIVGHLGRTYFE</sequence>
<proteinExistence type="predicted"/>
<dbReference type="Gene3D" id="3.40.30.10">
    <property type="entry name" value="Glutaredoxin"/>
    <property type="match status" value="2"/>
</dbReference>
<dbReference type="GO" id="GO:0016491">
    <property type="term" value="F:oxidoreductase activity"/>
    <property type="evidence" value="ECO:0007669"/>
    <property type="project" value="InterPro"/>
</dbReference>
<dbReference type="GO" id="GO:0016209">
    <property type="term" value="F:antioxidant activity"/>
    <property type="evidence" value="ECO:0007669"/>
    <property type="project" value="InterPro"/>
</dbReference>
<feature type="domain" description="Thioredoxin" evidence="3">
    <location>
        <begin position="209"/>
        <end position="367"/>
    </location>
</feature>
<dbReference type="InterPro" id="IPR047262">
    <property type="entry name" value="PRX-like1"/>
</dbReference>
<dbReference type="Proteomes" id="UP000617628">
    <property type="component" value="Unassembled WGS sequence"/>
</dbReference>
<feature type="domain" description="Thioredoxin" evidence="3">
    <location>
        <begin position="27"/>
        <end position="190"/>
    </location>
</feature>
<evidence type="ECO:0000256" key="2">
    <source>
        <dbReference type="SAM" id="SignalP"/>
    </source>
</evidence>
<reference evidence="4" key="1">
    <citation type="submission" date="2021-01" db="EMBL/GenBank/DDBJ databases">
        <title>Modified the classification status of verrucomicrobia.</title>
        <authorList>
            <person name="Feng X."/>
        </authorList>
    </citation>
    <scope>NUCLEOTIDE SEQUENCE</scope>
    <source>
        <strain evidence="4">KCTC 13126</strain>
    </source>
</reference>
<accession>A0A934S268</accession>
<feature type="signal peptide" evidence="2">
    <location>
        <begin position="1"/>
        <end position="19"/>
    </location>
</feature>
<dbReference type="InterPro" id="IPR013766">
    <property type="entry name" value="Thioredoxin_domain"/>
</dbReference>
<dbReference type="EMBL" id="JAENIL010000031">
    <property type="protein sequence ID" value="MBK1878487.1"/>
    <property type="molecule type" value="Genomic_DNA"/>
</dbReference>
<dbReference type="PROSITE" id="PS00194">
    <property type="entry name" value="THIOREDOXIN_1"/>
    <property type="match status" value="1"/>
</dbReference>
<dbReference type="PROSITE" id="PS51352">
    <property type="entry name" value="THIOREDOXIN_2"/>
    <property type="match status" value="2"/>
</dbReference>
<organism evidence="4 5">
    <name type="scientific">Pelagicoccus mobilis</name>
    <dbReference type="NCBI Taxonomy" id="415221"/>
    <lineage>
        <taxon>Bacteria</taxon>
        <taxon>Pseudomonadati</taxon>
        <taxon>Verrucomicrobiota</taxon>
        <taxon>Opitutia</taxon>
        <taxon>Puniceicoccales</taxon>
        <taxon>Pelagicoccaceae</taxon>
        <taxon>Pelagicoccus</taxon>
    </lineage>
</organism>
<protein>
    <submittedName>
        <fullName evidence="4">Redoxin domain-containing protein</fullName>
    </submittedName>
</protein>
<dbReference type="CDD" id="cd02966">
    <property type="entry name" value="TlpA_like_family"/>
    <property type="match status" value="1"/>
</dbReference>
<dbReference type="InterPro" id="IPR000866">
    <property type="entry name" value="AhpC/TSA"/>
</dbReference>
<dbReference type="InterPro" id="IPR017937">
    <property type="entry name" value="Thioredoxin_CS"/>
</dbReference>
<gene>
    <name evidence="4" type="ORF">JIN87_16520</name>
</gene>
<dbReference type="InterPro" id="IPR036249">
    <property type="entry name" value="Thioredoxin-like_sf"/>
</dbReference>
<name>A0A934S268_9BACT</name>
<comment type="caution">
    <text evidence="4">The sequence shown here is derived from an EMBL/GenBank/DDBJ whole genome shotgun (WGS) entry which is preliminary data.</text>
</comment>
<evidence type="ECO:0000313" key="5">
    <source>
        <dbReference type="Proteomes" id="UP000617628"/>
    </source>
</evidence>
<evidence type="ECO:0000313" key="4">
    <source>
        <dbReference type="EMBL" id="MBK1878487.1"/>
    </source>
</evidence>
<dbReference type="PANTHER" id="PTHR43640">
    <property type="entry name" value="OS07G0260300 PROTEIN"/>
    <property type="match status" value="1"/>
</dbReference>
<dbReference type="RefSeq" id="WP_200356699.1">
    <property type="nucleotide sequence ID" value="NZ_JAENIL010000031.1"/>
</dbReference>
<dbReference type="CDD" id="cd02969">
    <property type="entry name" value="PRX_like1"/>
    <property type="match status" value="1"/>
</dbReference>
<evidence type="ECO:0000259" key="3">
    <source>
        <dbReference type="PROSITE" id="PS51352"/>
    </source>
</evidence>
<feature type="chain" id="PRO_5037416466" evidence="2">
    <location>
        <begin position="20"/>
        <end position="372"/>
    </location>
</feature>
<dbReference type="Pfam" id="PF00578">
    <property type="entry name" value="AhpC-TSA"/>
    <property type="match status" value="2"/>
</dbReference>
<keyword evidence="5" id="KW-1185">Reference proteome</keyword>
<dbReference type="PANTHER" id="PTHR43640:SF1">
    <property type="entry name" value="THIOREDOXIN-DEPENDENT PEROXIREDOXIN"/>
    <property type="match status" value="1"/>
</dbReference>
<dbReference type="AlphaFoldDB" id="A0A934S268"/>
<dbReference type="SUPFAM" id="SSF52833">
    <property type="entry name" value="Thioredoxin-like"/>
    <property type="match status" value="2"/>
</dbReference>
<keyword evidence="1" id="KW-0676">Redox-active center</keyword>